<sequence length="164" mass="16575">MDSGLALRAPRNDKETYFFSIGGATFSAGAGGNTGFAAPCVCGSGRAGSGAGVVGRSPPGLDSAGVLLCSSDGVPWSGCVACAVCIRLSARICASDTTDTTTPAANSEQAIVRSSFSLRLSFWPGISITAFVRGINETGARRFRGRMSGNLSPARQSAALTPSC</sequence>
<dbReference type="AlphaFoldDB" id="A0AAE7NZM5"/>
<protein>
    <submittedName>
        <fullName evidence="1">Uncharacterized protein</fullName>
    </submittedName>
</protein>
<proteinExistence type="predicted"/>
<evidence type="ECO:0000313" key="2">
    <source>
        <dbReference type="Proteomes" id="UP000594015"/>
    </source>
</evidence>
<gene>
    <name evidence="1" type="ORF">WN72_43605</name>
</gene>
<evidence type="ECO:0000313" key="1">
    <source>
        <dbReference type="EMBL" id="QOZ72420.1"/>
    </source>
</evidence>
<name>A0AAE7NZM5_9BRAD</name>
<dbReference type="Proteomes" id="UP000594015">
    <property type="component" value="Chromosome"/>
</dbReference>
<dbReference type="EMBL" id="CP030050">
    <property type="protein sequence ID" value="QOZ72420.1"/>
    <property type="molecule type" value="Genomic_DNA"/>
</dbReference>
<organism evidence="1 2">
    <name type="scientific">Bradyrhizobium arachidis</name>
    <dbReference type="NCBI Taxonomy" id="858423"/>
    <lineage>
        <taxon>Bacteria</taxon>
        <taxon>Pseudomonadati</taxon>
        <taxon>Pseudomonadota</taxon>
        <taxon>Alphaproteobacteria</taxon>
        <taxon>Hyphomicrobiales</taxon>
        <taxon>Nitrobacteraceae</taxon>
        <taxon>Bradyrhizobium</taxon>
    </lineage>
</organism>
<dbReference type="KEGG" id="barh:WN72_43605"/>
<reference evidence="1 2" key="1">
    <citation type="submission" date="2018-06" db="EMBL/GenBank/DDBJ databases">
        <title>Comparative genomics of Bradyrhizobium nodulating Arachidis hypogaea.</title>
        <authorList>
            <person name="Li Y."/>
        </authorList>
    </citation>
    <scope>NUCLEOTIDE SEQUENCE [LARGE SCALE GENOMIC DNA]</scope>
    <source>
        <strain evidence="1 2">CCBAU 051107</strain>
    </source>
</reference>
<accession>A0AAE7NZM5</accession>